<protein>
    <submittedName>
        <fullName evidence="1">Uncharacterized protein</fullName>
    </submittedName>
</protein>
<reference evidence="1 2" key="1">
    <citation type="journal article" date="2012" name="Genome Biol.">
        <title>Genome and low-iron response of an oceanic diatom adapted to chronic iron limitation.</title>
        <authorList>
            <person name="Lommer M."/>
            <person name="Specht M."/>
            <person name="Roy A.S."/>
            <person name="Kraemer L."/>
            <person name="Andreson R."/>
            <person name="Gutowska M.A."/>
            <person name="Wolf J."/>
            <person name="Bergner S.V."/>
            <person name="Schilhabel M.B."/>
            <person name="Klostermeier U.C."/>
            <person name="Beiko R.G."/>
            <person name="Rosenstiel P."/>
            <person name="Hippler M."/>
            <person name="Laroche J."/>
        </authorList>
    </citation>
    <scope>NUCLEOTIDE SEQUENCE [LARGE SCALE GENOMIC DNA]</scope>
    <source>
        <strain evidence="1 2">CCMP1005</strain>
    </source>
</reference>
<accession>K0SZF1</accession>
<gene>
    <name evidence="1" type="ORF">THAOC_15740</name>
</gene>
<dbReference type="Proteomes" id="UP000266841">
    <property type="component" value="Unassembled WGS sequence"/>
</dbReference>
<dbReference type="AlphaFoldDB" id="K0SZF1"/>
<keyword evidence="2" id="KW-1185">Reference proteome</keyword>
<dbReference type="EMBL" id="AGNL01018143">
    <property type="protein sequence ID" value="EJK63592.1"/>
    <property type="molecule type" value="Genomic_DNA"/>
</dbReference>
<comment type="caution">
    <text evidence="1">The sequence shown here is derived from an EMBL/GenBank/DDBJ whole genome shotgun (WGS) entry which is preliminary data.</text>
</comment>
<evidence type="ECO:0000313" key="2">
    <source>
        <dbReference type="Proteomes" id="UP000266841"/>
    </source>
</evidence>
<proteinExistence type="predicted"/>
<evidence type="ECO:0000313" key="1">
    <source>
        <dbReference type="EMBL" id="EJK63592.1"/>
    </source>
</evidence>
<organism evidence="1 2">
    <name type="scientific">Thalassiosira oceanica</name>
    <name type="common">Marine diatom</name>
    <dbReference type="NCBI Taxonomy" id="159749"/>
    <lineage>
        <taxon>Eukaryota</taxon>
        <taxon>Sar</taxon>
        <taxon>Stramenopiles</taxon>
        <taxon>Ochrophyta</taxon>
        <taxon>Bacillariophyta</taxon>
        <taxon>Coscinodiscophyceae</taxon>
        <taxon>Thalassiosirophycidae</taxon>
        <taxon>Thalassiosirales</taxon>
        <taxon>Thalassiosiraceae</taxon>
        <taxon>Thalassiosira</taxon>
    </lineage>
</organism>
<sequence length="364" mass="40515">MIIRLPVTNSLCLSPAGGSAGLEFHDANIGVAAFHQYGGIRLVDGTVKQDLINNHAHERVIYLLGIRSSRNLQDILNDVQMALTDAGDFGEWDLLPDQTTRHGTGRQQPVLYWLRLRSTKVGHSMDWVRFFQKMEVLQGRFGFAQFGEWFNLTPRRRTLIVDRLSQANNGPITLVYGSPNYPKQHYTPHDVPAGDNPAGEVYAFKPLIAQVDVNKIGQLVDDGVGGTFNLTQEDHDLVRNMQCLTKVGSTDNRNDRFSRIAYPNPLTDVFGFEAAESADCRHDERLCHGALYNGGQGYPQNHLPGQNLGVPAAPHVSGEWVRCSQNQREDVRISTHGRNQQLGETPNGTHLRDGALTFPVVMPM</sequence>
<name>K0SZF1_THAOC</name>